<dbReference type="Proteomes" id="UP000198755">
    <property type="component" value="Unassembled WGS sequence"/>
</dbReference>
<organism evidence="2 3">
    <name type="scientific">Methylocapsa palsarum</name>
    <dbReference type="NCBI Taxonomy" id="1612308"/>
    <lineage>
        <taxon>Bacteria</taxon>
        <taxon>Pseudomonadati</taxon>
        <taxon>Pseudomonadota</taxon>
        <taxon>Alphaproteobacteria</taxon>
        <taxon>Hyphomicrobiales</taxon>
        <taxon>Beijerinckiaceae</taxon>
        <taxon>Methylocapsa</taxon>
    </lineage>
</organism>
<accession>A0A1I4CLJ7</accession>
<dbReference type="Pfam" id="PF05685">
    <property type="entry name" value="Uma2"/>
    <property type="match status" value="1"/>
</dbReference>
<gene>
    <name evidence="2" type="ORF">SAMN05444581_12314</name>
</gene>
<reference evidence="2 3" key="1">
    <citation type="submission" date="2016-10" db="EMBL/GenBank/DDBJ databases">
        <authorList>
            <person name="de Groot N.N."/>
        </authorList>
    </citation>
    <scope>NUCLEOTIDE SEQUENCE [LARGE SCALE GENOMIC DNA]</scope>
    <source>
        <strain evidence="2 3">NE2</strain>
    </source>
</reference>
<dbReference type="PANTHER" id="PTHR36558:SF1">
    <property type="entry name" value="RESTRICTION ENDONUCLEASE DOMAIN-CONTAINING PROTEIN-RELATED"/>
    <property type="match status" value="1"/>
</dbReference>
<dbReference type="GO" id="GO:0004519">
    <property type="term" value="F:endonuclease activity"/>
    <property type="evidence" value="ECO:0007669"/>
    <property type="project" value="UniProtKB-KW"/>
</dbReference>
<name>A0A1I4CLJ7_9HYPH</name>
<dbReference type="InterPro" id="IPR008538">
    <property type="entry name" value="Uma2"/>
</dbReference>
<evidence type="ECO:0000259" key="1">
    <source>
        <dbReference type="Pfam" id="PF05685"/>
    </source>
</evidence>
<dbReference type="InterPro" id="IPR012296">
    <property type="entry name" value="Nuclease_put_TT1808"/>
</dbReference>
<dbReference type="AlphaFoldDB" id="A0A1I4CLJ7"/>
<keyword evidence="2" id="KW-0378">Hydrolase</keyword>
<evidence type="ECO:0000313" key="3">
    <source>
        <dbReference type="Proteomes" id="UP000198755"/>
    </source>
</evidence>
<keyword evidence="2" id="KW-0540">Nuclease</keyword>
<sequence length="209" mass="23026">MKSYARLVAMNLAVRKTMTLAEFLEWEARQELRYEFDGETPVAMAGGTFAHAAIQRNLALAIGGRLRGKPCKFVGSDLKIEVAGSSRYPDGFVVCSPVANDAIIINDPVVIFEVLSPITASTDRTIKAREYQATPSVQRYVMLEQDRIAATAYVRADGDWNVHVLLNEAVLAMPEIGVEFPLAELYEGLDLTPNADQDDRATSDQTSDR</sequence>
<evidence type="ECO:0000313" key="2">
    <source>
        <dbReference type="EMBL" id="SFK80956.1"/>
    </source>
</evidence>
<dbReference type="InterPro" id="IPR011335">
    <property type="entry name" value="Restrct_endonuc-II-like"/>
</dbReference>
<dbReference type="PANTHER" id="PTHR36558">
    <property type="entry name" value="GLR1098 PROTEIN"/>
    <property type="match status" value="1"/>
</dbReference>
<dbReference type="EMBL" id="FOSN01000023">
    <property type="protein sequence ID" value="SFK80956.1"/>
    <property type="molecule type" value="Genomic_DNA"/>
</dbReference>
<feature type="domain" description="Putative restriction endonuclease" evidence="1">
    <location>
        <begin position="21"/>
        <end position="171"/>
    </location>
</feature>
<dbReference type="Gene3D" id="3.90.1570.10">
    <property type="entry name" value="tt1808, chain A"/>
    <property type="match status" value="1"/>
</dbReference>
<dbReference type="RefSeq" id="WP_244532404.1">
    <property type="nucleotide sequence ID" value="NZ_FOSN01000023.1"/>
</dbReference>
<dbReference type="CDD" id="cd06260">
    <property type="entry name" value="DUF820-like"/>
    <property type="match status" value="1"/>
</dbReference>
<protein>
    <submittedName>
        <fullName evidence="2">Endonuclease, Uma2 family (Restriction endonuclease fold)</fullName>
    </submittedName>
</protein>
<keyword evidence="2" id="KW-0255">Endonuclease</keyword>
<keyword evidence="3" id="KW-1185">Reference proteome</keyword>
<dbReference type="STRING" id="1612308.SAMN05444581_12314"/>
<proteinExistence type="predicted"/>
<dbReference type="SUPFAM" id="SSF52980">
    <property type="entry name" value="Restriction endonuclease-like"/>
    <property type="match status" value="1"/>
</dbReference>